<protein>
    <submittedName>
        <fullName evidence="1">Uncharacterized protein</fullName>
    </submittedName>
</protein>
<reference evidence="1 2" key="1">
    <citation type="journal article" date="2017" name="Mol. Plant">
        <title>The Genome of Medicinal Plant Macleaya cordata Provides New Insights into Benzylisoquinoline Alkaloids Metabolism.</title>
        <authorList>
            <person name="Liu X."/>
            <person name="Liu Y."/>
            <person name="Huang P."/>
            <person name="Ma Y."/>
            <person name="Qing Z."/>
            <person name="Tang Q."/>
            <person name="Cao H."/>
            <person name="Cheng P."/>
            <person name="Zheng Y."/>
            <person name="Yuan Z."/>
            <person name="Zhou Y."/>
            <person name="Liu J."/>
            <person name="Tang Z."/>
            <person name="Zhuo Y."/>
            <person name="Zhang Y."/>
            <person name="Yu L."/>
            <person name="Huang J."/>
            <person name="Yang P."/>
            <person name="Peng Q."/>
            <person name="Zhang J."/>
            <person name="Jiang W."/>
            <person name="Zhang Z."/>
            <person name="Lin K."/>
            <person name="Ro D.K."/>
            <person name="Chen X."/>
            <person name="Xiong X."/>
            <person name="Shang Y."/>
            <person name="Huang S."/>
            <person name="Zeng J."/>
        </authorList>
    </citation>
    <scope>NUCLEOTIDE SEQUENCE [LARGE SCALE GENOMIC DNA]</scope>
    <source>
        <strain evidence="2">cv. BLH2017</strain>
        <tissue evidence="1">Root</tissue>
    </source>
</reference>
<dbReference type="InParanoid" id="A0A200QGT3"/>
<gene>
    <name evidence="1" type="ORF">BVC80_9101g199</name>
</gene>
<proteinExistence type="predicted"/>
<name>A0A200QGT3_MACCD</name>
<dbReference type="Proteomes" id="UP000195402">
    <property type="component" value="Unassembled WGS sequence"/>
</dbReference>
<comment type="caution">
    <text evidence="1">The sequence shown here is derived from an EMBL/GenBank/DDBJ whole genome shotgun (WGS) entry which is preliminary data.</text>
</comment>
<sequence>MRVHGMLNALLRLRCAQHFGIAQHTARVVPCQHKLRHGTWETIKQLVWELNWSCHEVWHGTTHAQAPHNASAPRGLPKELSCVFTACSTHYFVFGAHSTSASLSTQHRLCRAMPMPVLARHNPCPSAAQHLCTARLTQRTFMRIHGMLNAFMFFGADSTLASLGSQHGLCRAMHLLMLARHNPCPSAAQHLCTVRLTQRTFVRIHGMLNAFMFSSADSTLASLGTRHGLCRANTSFGTAQPTQTPIPEATSGYERLREATRVYAWLQGSTSGYPWHTSCHGVWMSGGKTFLKVVILLLWTSNVLCYIAFEGTAKGRIGFPAIPKFGCSAQHHEVRP</sequence>
<evidence type="ECO:0000313" key="2">
    <source>
        <dbReference type="Proteomes" id="UP000195402"/>
    </source>
</evidence>
<dbReference type="AlphaFoldDB" id="A0A200QGT3"/>
<keyword evidence="2" id="KW-1185">Reference proteome</keyword>
<organism evidence="1 2">
    <name type="scientific">Macleaya cordata</name>
    <name type="common">Five-seeded plume-poppy</name>
    <name type="synonym">Bocconia cordata</name>
    <dbReference type="NCBI Taxonomy" id="56857"/>
    <lineage>
        <taxon>Eukaryota</taxon>
        <taxon>Viridiplantae</taxon>
        <taxon>Streptophyta</taxon>
        <taxon>Embryophyta</taxon>
        <taxon>Tracheophyta</taxon>
        <taxon>Spermatophyta</taxon>
        <taxon>Magnoliopsida</taxon>
        <taxon>Ranunculales</taxon>
        <taxon>Papaveraceae</taxon>
        <taxon>Papaveroideae</taxon>
        <taxon>Macleaya</taxon>
    </lineage>
</organism>
<accession>A0A200QGT3</accession>
<evidence type="ECO:0000313" key="1">
    <source>
        <dbReference type="EMBL" id="OVA09664.1"/>
    </source>
</evidence>
<dbReference type="EMBL" id="MVGT01002051">
    <property type="protein sequence ID" value="OVA09664.1"/>
    <property type="molecule type" value="Genomic_DNA"/>
</dbReference>